<gene>
    <name evidence="1" type="ORF">BJ138DRAFT_1017006</name>
</gene>
<sequence>MPDDSSSTSETEFPVQPSASRPVSPAGDEAPGGGVAGGDTVTCLWEECGVVFTHLPTLIEHIHSDHIGVHKSNYTCEWATCSRRGLAQTSRFALISHIRSHTGEKPFICSRPECDKSFTRSDALAKHMRLQHNMAPPPSGRGGNRKRKRSNSPATAVQNSAPPSEAAFSTFKIEPQTPPAEVVEGEYFPDIGAAPAPTPAAILSLEDDDVSPTLPPHLARLIDPNTGLLMGRSPSQVLYVVEKAKLRYALETHAGLIEELRVVRAEVRHEQAAKEAMLDDLLRESFGYNLPFLRITCIDTAFSCRAQAEPLLAYPTPPPHLPSTDPNYTPHNTEHGYGPHYSTHAHNHPHNHTHAHGHPHHRNHNHDHEYEYEYASHGHDRGREYEREREYGRYHPTHPQTVA</sequence>
<comment type="caution">
    <text evidence="1">The sequence shown here is derived from an EMBL/GenBank/DDBJ whole genome shotgun (WGS) entry which is preliminary data.</text>
</comment>
<reference evidence="1" key="1">
    <citation type="journal article" date="2021" name="New Phytol.">
        <title>Evolutionary innovations through gain and loss of genes in the ectomycorrhizal Boletales.</title>
        <authorList>
            <person name="Wu G."/>
            <person name="Miyauchi S."/>
            <person name="Morin E."/>
            <person name="Kuo A."/>
            <person name="Drula E."/>
            <person name="Varga T."/>
            <person name="Kohler A."/>
            <person name="Feng B."/>
            <person name="Cao Y."/>
            <person name="Lipzen A."/>
            <person name="Daum C."/>
            <person name="Hundley H."/>
            <person name="Pangilinan J."/>
            <person name="Johnson J."/>
            <person name="Barry K."/>
            <person name="LaButti K."/>
            <person name="Ng V."/>
            <person name="Ahrendt S."/>
            <person name="Min B."/>
            <person name="Choi I.G."/>
            <person name="Park H."/>
            <person name="Plett J.M."/>
            <person name="Magnuson J."/>
            <person name="Spatafora J.W."/>
            <person name="Nagy L.G."/>
            <person name="Henrissat B."/>
            <person name="Grigoriev I.V."/>
            <person name="Yang Z.L."/>
            <person name="Xu J."/>
            <person name="Martin F.M."/>
        </authorList>
    </citation>
    <scope>NUCLEOTIDE SEQUENCE</scope>
    <source>
        <strain evidence="1">ATCC 28755</strain>
    </source>
</reference>
<name>A0ACB7ZYY0_9AGAM</name>
<proteinExistence type="predicted"/>
<dbReference type="Proteomes" id="UP000790377">
    <property type="component" value="Unassembled WGS sequence"/>
</dbReference>
<keyword evidence="2" id="KW-1185">Reference proteome</keyword>
<organism evidence="1 2">
    <name type="scientific">Hygrophoropsis aurantiaca</name>
    <dbReference type="NCBI Taxonomy" id="72124"/>
    <lineage>
        <taxon>Eukaryota</taxon>
        <taxon>Fungi</taxon>
        <taxon>Dikarya</taxon>
        <taxon>Basidiomycota</taxon>
        <taxon>Agaricomycotina</taxon>
        <taxon>Agaricomycetes</taxon>
        <taxon>Agaricomycetidae</taxon>
        <taxon>Boletales</taxon>
        <taxon>Coniophorineae</taxon>
        <taxon>Hygrophoropsidaceae</taxon>
        <taxon>Hygrophoropsis</taxon>
    </lineage>
</organism>
<protein>
    <submittedName>
        <fullName evidence="1">Uncharacterized protein</fullName>
    </submittedName>
</protein>
<dbReference type="EMBL" id="MU268099">
    <property type="protein sequence ID" value="KAH7905929.1"/>
    <property type="molecule type" value="Genomic_DNA"/>
</dbReference>
<evidence type="ECO:0000313" key="1">
    <source>
        <dbReference type="EMBL" id="KAH7905929.1"/>
    </source>
</evidence>
<evidence type="ECO:0000313" key="2">
    <source>
        <dbReference type="Proteomes" id="UP000790377"/>
    </source>
</evidence>
<accession>A0ACB7ZYY0</accession>